<organism evidence="2">
    <name type="scientific">marine sediment metagenome</name>
    <dbReference type="NCBI Taxonomy" id="412755"/>
    <lineage>
        <taxon>unclassified sequences</taxon>
        <taxon>metagenomes</taxon>
        <taxon>ecological metagenomes</taxon>
    </lineage>
</organism>
<dbReference type="InterPro" id="IPR029063">
    <property type="entry name" value="SAM-dependent_MTases_sf"/>
</dbReference>
<feature type="domain" description="Methyltransferase FkbM" evidence="1">
    <location>
        <begin position="28"/>
        <end position="191"/>
    </location>
</feature>
<protein>
    <recommendedName>
        <fullName evidence="1">Methyltransferase FkbM domain-containing protein</fullName>
    </recommendedName>
</protein>
<dbReference type="EMBL" id="LAZR01014733">
    <property type="protein sequence ID" value="KKM16174.1"/>
    <property type="molecule type" value="Genomic_DNA"/>
</dbReference>
<sequence>MNQSKIKSLWNSLPEVQPFLRSGVFFVQVGSHDGKDDLTKLVKNHCWKGMLIEPNPVIFPLLKKTYADQDMIFENVAIDPQKNSVELFHIKKGEKVNWKWSTLHKDRFLPRKGRSIHSSTICKACTLTSLLIKHKIEQFDWLHIDVEAHDYQVLLSLDLDKYQPHIIIWERKHLIAQDSQKMDDLFISRGYTVKQISRMNRMASK</sequence>
<accession>A0A0F9I925</accession>
<dbReference type="SUPFAM" id="SSF53335">
    <property type="entry name" value="S-adenosyl-L-methionine-dependent methyltransferases"/>
    <property type="match status" value="1"/>
</dbReference>
<dbReference type="AlphaFoldDB" id="A0A0F9I925"/>
<reference evidence="2" key="1">
    <citation type="journal article" date="2015" name="Nature">
        <title>Complex archaea that bridge the gap between prokaryotes and eukaryotes.</title>
        <authorList>
            <person name="Spang A."/>
            <person name="Saw J.H."/>
            <person name="Jorgensen S.L."/>
            <person name="Zaremba-Niedzwiedzka K."/>
            <person name="Martijn J."/>
            <person name="Lind A.E."/>
            <person name="van Eijk R."/>
            <person name="Schleper C."/>
            <person name="Guy L."/>
            <person name="Ettema T.J."/>
        </authorList>
    </citation>
    <scope>NUCLEOTIDE SEQUENCE</scope>
</reference>
<evidence type="ECO:0000259" key="1">
    <source>
        <dbReference type="Pfam" id="PF05050"/>
    </source>
</evidence>
<dbReference type="Pfam" id="PF05050">
    <property type="entry name" value="Methyltransf_21"/>
    <property type="match status" value="1"/>
</dbReference>
<comment type="caution">
    <text evidence="2">The sequence shown here is derived from an EMBL/GenBank/DDBJ whole genome shotgun (WGS) entry which is preliminary data.</text>
</comment>
<name>A0A0F9I925_9ZZZZ</name>
<dbReference type="Gene3D" id="3.40.50.150">
    <property type="entry name" value="Vaccinia Virus protein VP39"/>
    <property type="match status" value="1"/>
</dbReference>
<proteinExistence type="predicted"/>
<evidence type="ECO:0000313" key="2">
    <source>
        <dbReference type="EMBL" id="KKM16174.1"/>
    </source>
</evidence>
<gene>
    <name evidence="2" type="ORF">LCGC14_1688490</name>
</gene>
<dbReference type="InterPro" id="IPR006342">
    <property type="entry name" value="FkbM_mtfrase"/>
</dbReference>